<comment type="caution">
    <text evidence="1">The sequence shown here is derived from an EMBL/GenBank/DDBJ whole genome shotgun (WGS) entry which is preliminary data.</text>
</comment>
<reference evidence="1" key="1">
    <citation type="submission" date="2020-05" db="EMBL/GenBank/DDBJ databases">
        <title>Large-scale comparative analyses of tick genomes elucidate their genetic diversity and vector capacities.</title>
        <authorList>
            <person name="Jia N."/>
            <person name="Wang J."/>
            <person name="Shi W."/>
            <person name="Du L."/>
            <person name="Sun Y."/>
            <person name="Zhan W."/>
            <person name="Jiang J."/>
            <person name="Wang Q."/>
            <person name="Zhang B."/>
            <person name="Ji P."/>
            <person name="Sakyi L.B."/>
            <person name="Cui X."/>
            <person name="Yuan T."/>
            <person name="Jiang B."/>
            <person name="Yang W."/>
            <person name="Lam T.T.-Y."/>
            <person name="Chang Q."/>
            <person name="Ding S."/>
            <person name="Wang X."/>
            <person name="Zhu J."/>
            <person name="Ruan X."/>
            <person name="Zhao L."/>
            <person name="Wei J."/>
            <person name="Que T."/>
            <person name="Du C."/>
            <person name="Cheng J."/>
            <person name="Dai P."/>
            <person name="Han X."/>
            <person name="Huang E."/>
            <person name="Gao Y."/>
            <person name="Liu J."/>
            <person name="Shao H."/>
            <person name="Ye R."/>
            <person name="Li L."/>
            <person name="Wei W."/>
            <person name="Wang X."/>
            <person name="Wang C."/>
            <person name="Yang T."/>
            <person name="Huo Q."/>
            <person name="Li W."/>
            <person name="Guo W."/>
            <person name="Chen H."/>
            <person name="Zhou L."/>
            <person name="Ni X."/>
            <person name="Tian J."/>
            <person name="Zhou Y."/>
            <person name="Sheng Y."/>
            <person name="Liu T."/>
            <person name="Pan Y."/>
            <person name="Xia L."/>
            <person name="Li J."/>
            <person name="Zhao F."/>
            <person name="Cao W."/>
        </authorList>
    </citation>
    <scope>NUCLEOTIDE SEQUENCE</scope>
    <source>
        <strain evidence="1">Hyas-2018</strain>
    </source>
</reference>
<dbReference type="EMBL" id="CM023485">
    <property type="protein sequence ID" value="KAH6930851.1"/>
    <property type="molecule type" value="Genomic_DNA"/>
</dbReference>
<gene>
    <name evidence="1" type="ORF">HPB50_020055</name>
</gene>
<evidence type="ECO:0000313" key="1">
    <source>
        <dbReference type="EMBL" id="KAH6930851.1"/>
    </source>
</evidence>
<keyword evidence="2" id="KW-1185">Reference proteome</keyword>
<accession>A0ACB7S9W8</accession>
<name>A0ACB7S9W8_HYAAI</name>
<organism evidence="1 2">
    <name type="scientific">Hyalomma asiaticum</name>
    <name type="common">Tick</name>
    <dbReference type="NCBI Taxonomy" id="266040"/>
    <lineage>
        <taxon>Eukaryota</taxon>
        <taxon>Metazoa</taxon>
        <taxon>Ecdysozoa</taxon>
        <taxon>Arthropoda</taxon>
        <taxon>Chelicerata</taxon>
        <taxon>Arachnida</taxon>
        <taxon>Acari</taxon>
        <taxon>Parasitiformes</taxon>
        <taxon>Ixodida</taxon>
        <taxon>Ixodoidea</taxon>
        <taxon>Ixodidae</taxon>
        <taxon>Hyalomminae</taxon>
        <taxon>Hyalomma</taxon>
    </lineage>
</organism>
<evidence type="ECO:0000313" key="2">
    <source>
        <dbReference type="Proteomes" id="UP000821845"/>
    </source>
</evidence>
<dbReference type="Proteomes" id="UP000821845">
    <property type="component" value="Chromosome 5"/>
</dbReference>
<sequence>MEDQASAPPVPTPAPANEGGKKSRRKKSRLLDRPPTPGVRSLASEASPDRTRRTPSGPRIAASPKRGRSLREYRRPTSGNRIPSSGTLRDKAPLSSSGALRTPTVKTLRPVRDHAMPQRLMDDYTTTPVPSRSLAVGTAGTRVKTLQSRPTSSSSATKQGVRGAMRRQDVYAEESVPPCANGGDSTPCDGTPRPQVQDTTSASLTQVQPSEGTGAAEKADSSTKGQEDALKGTTMYARADEPSKETSGLEIKVTPSQPNKPRSPSLTEAKPKEELPATSSASLVRRIRDALSRPGAEKAQQKTGHRATDKSLSSAQQTQASYYLMMKDLATSHHPEPDETRWRSVHSIPYGLPRFHWTCAVLVAFVIVVAALTLLSPLWGRRPSVRSRDGACVNDHCFRLASFLARSLNFSAEPCTDFNAFVCHQWKPKSDFTFSFEVEMSRKHMQRMGDLLLHGSPHYNVSAKSAMFMRTCTRHTEHPEYLKQLSDFAKQLGIPWPYDKKAARAVDVKHPLHIVFELSVKWGIYTWFDVVLRAFDIETRAGRAFYIQVGDNPTSSLNVVRILKSNNARDRYYGDFCRLYKVECQSGPELQRLFEIEESVLSLLDSAVDQGRNRIARMRPKKLEALTRNVTLADWTHLVTVFAPEFKKPLHFPFYFGNKILLVAIDQVFYKHKREDLMAHLAWWFVQQHTVLGSPSGHLIFAGNSENAAKLMVVDCYDMASEKLGLLLAAESAVSLFTVAERHHVTNLLRSLNELAIKVVYLLPWSENGRRYVASKIAGLDVVLFPENLDHLDEYLSDVYGPFLNTNDSLFTYWFDASVTLQRLNDTDYEFMQYRWRTYTLELIDYDYWTNQLRVTHGALEVPMFSASDAAVLRAATYGGLAAFYLSRILGIMNPSIIKADKKNAMSQRVGLDIIDMTLKSWECGSAFDGFLSESVALEAAWHAFKHFAPSNAKGTDYLLGIQEHFFTEEQVFFIVYCLSLCDKEVTDPCNAILKSFAPFSKAFRCGVGTPMHVPDRCGIVSELRDKMKNVSLGETRL</sequence>
<proteinExistence type="predicted"/>
<protein>
    <submittedName>
        <fullName evidence="1">Uncharacterized protein</fullName>
    </submittedName>
</protein>